<feature type="compositionally biased region" description="Basic residues" evidence="3">
    <location>
        <begin position="404"/>
        <end position="420"/>
    </location>
</feature>
<feature type="compositionally biased region" description="Basic and acidic residues" evidence="3">
    <location>
        <begin position="96"/>
        <end position="114"/>
    </location>
</feature>
<dbReference type="Proteomes" id="UP000092666">
    <property type="component" value="Unassembled WGS sequence"/>
</dbReference>
<dbReference type="PANTHER" id="PTHR24346">
    <property type="entry name" value="MAP/MICROTUBULE AFFINITY-REGULATING KINASE"/>
    <property type="match status" value="1"/>
</dbReference>
<dbReference type="InterPro" id="IPR000719">
    <property type="entry name" value="Prot_kinase_dom"/>
</dbReference>
<protein>
    <submittedName>
        <fullName evidence="5">CAMK/CAMKL/PASK protein kinase</fullName>
    </submittedName>
</protein>
<dbReference type="InterPro" id="IPR011009">
    <property type="entry name" value="Kinase-like_dom_sf"/>
</dbReference>
<feature type="region of interest" description="Disordered" evidence="3">
    <location>
        <begin position="570"/>
        <end position="589"/>
    </location>
</feature>
<feature type="region of interest" description="Disordered" evidence="3">
    <location>
        <begin position="182"/>
        <end position="247"/>
    </location>
</feature>
<dbReference type="OrthoDB" id="10252171at2759"/>
<dbReference type="InterPro" id="IPR008271">
    <property type="entry name" value="Ser/Thr_kinase_AS"/>
</dbReference>
<dbReference type="GO" id="GO:0045719">
    <property type="term" value="P:negative regulation of glycogen biosynthetic process"/>
    <property type="evidence" value="ECO:0007669"/>
    <property type="project" value="TreeGrafter"/>
</dbReference>
<sequence>MVVIALGANEGLATVDSALQSGHLGSGSITSINLTDSPPDSPQRRTYAPPMGVSKLGIETGPPSTSQHYPTPTSPRRAAIHHEGDSHHQHQHQHHGHADYEHDWHHDGEHEHAHAGPSNHGSRAIPPPPNPRRHRSGILMSRVRAASSGSAIKLGANAAGSKSHGDLASFGGVTGLTALHTKAEEQDVSNRSQGQEDTSDELDEFDEEIGGEEGVGRRRFRSVDRDTWRRHVSEGSRNPSVDENTEDNVWDNSARYYHHIHSSRPSSRSASRSGSPDHSPAPRARSITSPHSSPIYVRRNLTLPHTTNGPGPPSPGAGLSASLSPNHHFLQTHLPPTFSSHSQGSTSPESNLHESHHGAAMVFTPTTQEWKDLQATPEWQEMHGSMRKDGEMAPSFSGSSSGHGQHHHQHHSQHEHHRFSSHASHSHETPRKHTNRPILKSSISAEYLGPESTHTPDPGSPILTPADDDAGSVYIDSNRPIFNPVIIAPSPIMPVADKVATALESPTRQGSISTPVTPLDSKHEDSHAEQIGSIGGDDNQYEDGDIILADPNADSPVRFASIGRRDSLRVVKKPGDHPPLPRTKTKRELEREKLLQLVDEELEGDHGSPTPDEKSNGWGGNVQEIGSGLGLSSTPSIMTDVRIDPDIPVRPSSADPIVHGKAEPKNPFDNHFGQQTQKSSTAPTRLKAPSVSPTSTFKPSPLQASPVNATSALPTPSTINSSPADTPDVDVITSPPTTSATTEPPPPAPASSNLASIRDYARNFASRSRHPSVEKSLAKDASPPMSPRSPRRRDTNRVSLVAGRVVQPFAIPPSTALPPPSRPPLDRNVSLQSFSPFRSPALSASRPPSSAQVPQISRLDSTISIAPSTGAPSECSTPTDETAGGIGGRGIDDYVILKEAGKGAYGLVMRAKVKGPKGEPVGDEVIIKYIIKARILADCWKKHKVLGPIPVEIHVMDQLRHLLYHKPNHTLPWDPSRSRTDAATSPTSVPSSPSTSIKSDRSEPSSASGHAPPFVSTQKYIAAEIKTSPQRGHPNIGKLLDFFEDREFYYLVMPRFGTGLDLFDHVESSPSGLDPFEVRSLIGQLADAVRFLHANGIVHRDIKDENVILDGSGRCQLIDFGSAAHWRPGKRWDTFSGTLHYASPEILRGEMYGGKEQDIWALGVVGYVLLVGETPFSDLPDEVLDGLLEGSRALEVLEERCSHGHEDEGLEDDGGGRLSDAADLVKRCLELEVADRPSAEVVVEHRYLKGRGGWTGKRGWVKDQK</sequence>
<keyword evidence="6" id="KW-1185">Reference proteome</keyword>
<feature type="region of interest" description="Disordered" evidence="3">
    <location>
        <begin position="261"/>
        <end position="355"/>
    </location>
</feature>
<keyword evidence="1" id="KW-0547">Nucleotide-binding</keyword>
<dbReference type="FunFam" id="3.30.200.20:FF:000747">
    <property type="entry name" value="Unplaced genomic scaffold supercont1.2, whole genome shotgun sequence"/>
    <property type="match status" value="1"/>
</dbReference>
<dbReference type="GO" id="GO:0005634">
    <property type="term" value="C:nucleus"/>
    <property type="evidence" value="ECO:0007669"/>
    <property type="project" value="TreeGrafter"/>
</dbReference>
<dbReference type="Pfam" id="PF00069">
    <property type="entry name" value="Pkinase"/>
    <property type="match status" value="1"/>
</dbReference>
<feature type="compositionally biased region" description="Basic and acidic residues" evidence="3">
    <location>
        <begin position="658"/>
        <end position="668"/>
    </location>
</feature>
<dbReference type="STRING" id="1296120.A0A1B9GJ43"/>
<feature type="compositionally biased region" description="Polar residues" evidence="3">
    <location>
        <begin position="337"/>
        <end position="350"/>
    </location>
</feature>
<evidence type="ECO:0000313" key="6">
    <source>
        <dbReference type="Proteomes" id="UP000092666"/>
    </source>
</evidence>
<keyword evidence="2" id="KW-0067">ATP-binding</keyword>
<feature type="compositionally biased region" description="Low complexity" evidence="3">
    <location>
        <begin position="733"/>
        <end position="742"/>
    </location>
</feature>
<dbReference type="Gene3D" id="1.10.510.10">
    <property type="entry name" value="Transferase(Phosphotransferase) domain 1"/>
    <property type="match status" value="1"/>
</dbReference>
<feature type="region of interest" description="Disordered" evidence="3">
    <location>
        <begin position="970"/>
        <end position="1013"/>
    </location>
</feature>
<dbReference type="AlphaFoldDB" id="A0A1B9GJ43"/>
<feature type="region of interest" description="Disordered" evidence="3">
    <location>
        <begin position="810"/>
        <end position="832"/>
    </location>
</feature>
<keyword evidence="5" id="KW-0808">Transferase</keyword>
<dbReference type="EMBL" id="KV700139">
    <property type="protein sequence ID" value="OCF31001.1"/>
    <property type="molecule type" value="Genomic_DNA"/>
</dbReference>
<reference evidence="6" key="2">
    <citation type="submission" date="2013-12" db="EMBL/GenBank/DDBJ databases">
        <title>Evolution of pathogenesis and genome organization in the Tremellales.</title>
        <authorList>
            <person name="Cuomo C."/>
            <person name="Litvintseva A."/>
            <person name="Heitman J."/>
            <person name="Chen Y."/>
            <person name="Sun S."/>
            <person name="Springer D."/>
            <person name="Dromer F."/>
            <person name="Young S."/>
            <person name="Zeng Q."/>
            <person name="Chapman S."/>
            <person name="Gujja S."/>
            <person name="Saif S."/>
            <person name="Birren B."/>
        </authorList>
    </citation>
    <scope>NUCLEOTIDE SEQUENCE [LARGE SCALE GENOMIC DNA]</scope>
    <source>
        <strain evidence="6">BCC8398</strain>
    </source>
</reference>
<feature type="compositionally biased region" description="Low complexity" evidence="3">
    <location>
        <begin position="984"/>
        <end position="996"/>
    </location>
</feature>
<dbReference type="GO" id="GO:0005524">
    <property type="term" value="F:ATP binding"/>
    <property type="evidence" value="ECO:0007669"/>
    <property type="project" value="UniProtKB-KW"/>
</dbReference>
<gene>
    <name evidence="5" type="ORF">I316_07408</name>
</gene>
<feature type="compositionally biased region" description="Acidic residues" evidence="3">
    <location>
        <begin position="197"/>
        <end position="211"/>
    </location>
</feature>
<evidence type="ECO:0000256" key="3">
    <source>
        <dbReference type="SAM" id="MobiDB-lite"/>
    </source>
</evidence>
<name>A0A1B9GJ43_9TREE</name>
<organism evidence="5 6">
    <name type="scientific">Kwoniella heveanensis BCC8398</name>
    <dbReference type="NCBI Taxonomy" id="1296120"/>
    <lineage>
        <taxon>Eukaryota</taxon>
        <taxon>Fungi</taxon>
        <taxon>Dikarya</taxon>
        <taxon>Basidiomycota</taxon>
        <taxon>Agaricomycotina</taxon>
        <taxon>Tremellomycetes</taxon>
        <taxon>Tremellales</taxon>
        <taxon>Cryptococcaceae</taxon>
        <taxon>Kwoniella</taxon>
    </lineage>
</organism>
<dbReference type="PROSITE" id="PS50011">
    <property type="entry name" value="PROTEIN_KINASE_DOM"/>
    <property type="match status" value="1"/>
</dbReference>
<dbReference type="SUPFAM" id="SSF56112">
    <property type="entry name" value="Protein kinase-like (PK-like)"/>
    <property type="match status" value="1"/>
</dbReference>
<keyword evidence="5" id="KW-0418">Kinase</keyword>
<feature type="compositionally biased region" description="Low complexity" evidence="3">
    <location>
        <begin position="316"/>
        <end position="325"/>
    </location>
</feature>
<dbReference type="PROSITE" id="PS00108">
    <property type="entry name" value="PROTEIN_KINASE_ST"/>
    <property type="match status" value="1"/>
</dbReference>
<feature type="compositionally biased region" description="Polar residues" evidence="3">
    <location>
        <begin position="691"/>
        <end position="724"/>
    </location>
</feature>
<evidence type="ECO:0000259" key="4">
    <source>
        <dbReference type="PROSITE" id="PS50011"/>
    </source>
</evidence>
<feature type="compositionally biased region" description="Low complexity" evidence="3">
    <location>
        <begin position="263"/>
        <end position="278"/>
    </location>
</feature>
<feature type="region of interest" description="Disordered" evidence="3">
    <location>
        <begin position="388"/>
        <end position="437"/>
    </location>
</feature>
<dbReference type="SMART" id="SM00220">
    <property type="entry name" value="S_TKc"/>
    <property type="match status" value="1"/>
</dbReference>
<feature type="compositionally biased region" description="Polar residues" evidence="3">
    <location>
        <begin position="672"/>
        <end position="683"/>
    </location>
</feature>
<evidence type="ECO:0000313" key="5">
    <source>
        <dbReference type="EMBL" id="OCF31001.1"/>
    </source>
</evidence>
<dbReference type="PANTHER" id="PTHR24346:SF51">
    <property type="entry name" value="PAS DOMAIN-CONTAINING SERINE_THREONINE-PROTEIN KINASE"/>
    <property type="match status" value="1"/>
</dbReference>
<proteinExistence type="predicted"/>
<feature type="region of interest" description="Disordered" evidence="3">
    <location>
        <begin position="30"/>
        <end position="135"/>
    </location>
</feature>
<reference evidence="5 6" key="1">
    <citation type="submission" date="2013-07" db="EMBL/GenBank/DDBJ databases">
        <title>The Genome Sequence of Cryptococcus heveanensis BCC8398.</title>
        <authorList>
            <consortium name="The Broad Institute Genome Sequencing Platform"/>
            <person name="Cuomo C."/>
            <person name="Litvintseva A."/>
            <person name="Chen Y."/>
            <person name="Heitman J."/>
            <person name="Sun S."/>
            <person name="Springer D."/>
            <person name="Dromer F."/>
            <person name="Young S.K."/>
            <person name="Zeng Q."/>
            <person name="Gargeya S."/>
            <person name="Fitzgerald M."/>
            <person name="Abouelleil A."/>
            <person name="Alvarado L."/>
            <person name="Berlin A.M."/>
            <person name="Chapman S.B."/>
            <person name="Dewar J."/>
            <person name="Goldberg J."/>
            <person name="Griggs A."/>
            <person name="Gujja S."/>
            <person name="Hansen M."/>
            <person name="Howarth C."/>
            <person name="Imamovic A."/>
            <person name="Larimer J."/>
            <person name="McCowan C."/>
            <person name="Murphy C."/>
            <person name="Pearson M."/>
            <person name="Priest M."/>
            <person name="Roberts A."/>
            <person name="Saif S."/>
            <person name="Shea T."/>
            <person name="Sykes S."/>
            <person name="Wortman J."/>
            <person name="Nusbaum C."/>
            <person name="Birren B."/>
        </authorList>
    </citation>
    <scope>NUCLEOTIDE SEQUENCE [LARGE SCALE GENOMIC DNA]</scope>
    <source>
        <strain evidence="5 6">BCC8398</strain>
    </source>
</reference>
<accession>A0A1B9GJ43</accession>
<feature type="compositionally biased region" description="Basic and acidic residues" evidence="3">
    <location>
        <begin position="221"/>
        <end position="234"/>
    </location>
</feature>
<feature type="compositionally biased region" description="Polar residues" evidence="3">
    <location>
        <begin position="62"/>
        <end position="71"/>
    </location>
</feature>
<feature type="region of interest" description="Disordered" evidence="3">
    <location>
        <begin position="504"/>
        <end position="539"/>
    </location>
</feature>
<dbReference type="FunFam" id="1.10.510.10:FF:001062">
    <property type="entry name" value="Unplaced genomic scaffold supercont1.2, whole genome shotgun sequence"/>
    <property type="match status" value="1"/>
</dbReference>
<dbReference type="GO" id="GO:0004674">
    <property type="term" value="F:protein serine/threonine kinase activity"/>
    <property type="evidence" value="ECO:0007669"/>
    <property type="project" value="TreeGrafter"/>
</dbReference>
<feature type="region of interest" description="Disordered" evidence="3">
    <location>
        <begin position="600"/>
        <end position="798"/>
    </location>
</feature>
<feature type="compositionally biased region" description="Polar residues" evidence="3">
    <location>
        <begin position="504"/>
        <end position="516"/>
    </location>
</feature>
<dbReference type="GO" id="GO:0035556">
    <property type="term" value="P:intracellular signal transduction"/>
    <property type="evidence" value="ECO:0007669"/>
    <property type="project" value="TreeGrafter"/>
</dbReference>
<evidence type="ECO:0000256" key="1">
    <source>
        <dbReference type="ARBA" id="ARBA00022741"/>
    </source>
</evidence>
<dbReference type="Gene3D" id="3.30.200.20">
    <property type="entry name" value="Phosphorylase Kinase, domain 1"/>
    <property type="match status" value="2"/>
</dbReference>
<feature type="domain" description="Protein kinase" evidence="4">
    <location>
        <begin position="894"/>
        <end position="1248"/>
    </location>
</feature>
<evidence type="ECO:0000256" key="2">
    <source>
        <dbReference type="ARBA" id="ARBA00022840"/>
    </source>
</evidence>
<dbReference type="GO" id="GO:0005829">
    <property type="term" value="C:cytosol"/>
    <property type="evidence" value="ECO:0007669"/>
    <property type="project" value="TreeGrafter"/>
</dbReference>